<dbReference type="EMBL" id="KU593505">
    <property type="protein sequence ID" value="AMF83807.1"/>
    <property type="molecule type" value="Genomic_DNA"/>
</dbReference>
<dbReference type="KEGG" id="vg:26855081"/>
<reference evidence="1 2" key="1">
    <citation type="journal article" date="2015" name="Virol. Sin.">
        <title>Genome sequencing and analysis of a granulovirus isolated from the Asiatic rice leafroller, Cnaphalocrocis medinalis.</title>
        <authorList>
            <person name="Zhang S."/>
            <person name="Zhu Z."/>
            <person name="Sun S."/>
            <person name="Chen Q."/>
            <person name="Deng F."/>
            <person name="Yang K."/>
        </authorList>
    </citation>
    <scope>NUCLEOTIDE SEQUENCE [LARGE SCALE GENOMIC DNA]</scope>
    <source>
        <strain evidence="1 2">Enping</strain>
    </source>
</reference>
<accession>A0A120L150</accession>
<evidence type="ECO:0000313" key="2">
    <source>
        <dbReference type="Proteomes" id="UP000202719"/>
    </source>
</evidence>
<dbReference type="GeneID" id="26855081"/>
<dbReference type="InterPro" id="IPR016658">
    <property type="entry name" value="DNA_primase_LEF1"/>
</dbReference>
<dbReference type="PIRSF" id="PIRSF016433">
    <property type="entry name" value="Viral_DNA_prim"/>
    <property type="match status" value="1"/>
</dbReference>
<evidence type="ECO:0000313" key="1">
    <source>
        <dbReference type="EMBL" id="AMF83807.1"/>
    </source>
</evidence>
<proteinExistence type="predicted"/>
<dbReference type="Proteomes" id="UP000202719">
    <property type="component" value="Segment"/>
</dbReference>
<dbReference type="RefSeq" id="YP_009229973.1">
    <property type="nucleotide sequence ID" value="NC_029304.2"/>
</dbReference>
<dbReference type="OrthoDB" id="18354at10239"/>
<sequence>MLKFCTLIVCTKTKKQINNTIVIINNILSMAFSYTTEQLEKIWYNMAYRQDRHWAFLTAQNIWVHTDNKKRFTSFNSFQKYVWDLQVQDIHVKYLIDNTSREWIIDVDHADQDPRRVNLKNMIAHATFGPFFGPNITRIVFSGNRGLHIWLNAEEFCMKMTRDIREYYYDMMLKPPTIISNIMIKPNSLYYHFLQSFNNLWIKREIVSLYPDINFNDTQKLIMEFFPYVDKQVFVSTKQIRAPYSYNSKGKKFSCDHVLLHK</sequence>
<dbReference type="SUPFAM" id="SSF56747">
    <property type="entry name" value="Prim-pol domain"/>
    <property type="match status" value="1"/>
</dbReference>
<organism evidence="1 2">
    <name type="scientific">Cnaphalocrocis medinalis granulovirus</name>
    <dbReference type="NCBI Taxonomy" id="1750712"/>
    <lineage>
        <taxon>Viruses</taxon>
        <taxon>Viruses incertae sedis</taxon>
        <taxon>Naldaviricetes</taxon>
        <taxon>Lefavirales</taxon>
        <taxon>Baculoviridae</taxon>
        <taxon>Betabaculovirus</taxon>
        <taxon>Betabaculovirus cnamedinalis</taxon>
    </lineage>
</organism>
<gene>
    <name evidence="1" type="primary">lef-1</name>
</gene>
<name>A0A120L150_9BBAC</name>
<protein>
    <submittedName>
        <fullName evidence="1">Lef-1</fullName>
    </submittedName>
</protein>
<dbReference type="Gene3D" id="3.90.920.10">
    <property type="entry name" value="DNA primase, PRIM domain"/>
    <property type="match status" value="1"/>
</dbReference>
<keyword evidence="2" id="KW-1185">Reference proteome</keyword>